<keyword evidence="12" id="KW-0539">Nucleus</keyword>
<dbReference type="InterPro" id="IPR036388">
    <property type="entry name" value="WH-like_DNA-bd_sf"/>
</dbReference>
<dbReference type="FunFam" id="1.10.10.10:FF:000050">
    <property type="entry name" value="Cullin 4B"/>
    <property type="match status" value="1"/>
</dbReference>
<keyword evidence="6" id="KW-1017">Isopeptide bond</keyword>
<evidence type="ECO:0000256" key="16">
    <source>
        <dbReference type="RuleBase" id="RU003829"/>
    </source>
</evidence>
<evidence type="ECO:0000256" key="1">
    <source>
        <dbReference type="ARBA" id="ARBA00004123"/>
    </source>
</evidence>
<dbReference type="InterPro" id="IPR019559">
    <property type="entry name" value="Cullin_neddylation_domain"/>
</dbReference>
<organism evidence="19 20">
    <name type="scientific">Poecilia latipinna</name>
    <name type="common">sailfin molly</name>
    <dbReference type="NCBI Taxonomy" id="48699"/>
    <lineage>
        <taxon>Eukaryota</taxon>
        <taxon>Metazoa</taxon>
        <taxon>Chordata</taxon>
        <taxon>Craniata</taxon>
        <taxon>Vertebrata</taxon>
        <taxon>Euteleostomi</taxon>
        <taxon>Actinopterygii</taxon>
        <taxon>Neopterygii</taxon>
        <taxon>Teleostei</taxon>
        <taxon>Neoteleostei</taxon>
        <taxon>Acanthomorphata</taxon>
        <taxon>Ovalentaria</taxon>
        <taxon>Atherinomorphae</taxon>
        <taxon>Cyprinodontiformes</taxon>
        <taxon>Poeciliidae</taxon>
        <taxon>Poeciliinae</taxon>
        <taxon>Poecilia</taxon>
    </lineage>
</organism>
<comment type="similarity">
    <text evidence="4 15 16">Belongs to the cullin family.</text>
</comment>
<evidence type="ECO:0000259" key="18">
    <source>
        <dbReference type="PROSITE" id="PS50069"/>
    </source>
</evidence>
<dbReference type="GeneTree" id="ENSGT00940000155339"/>
<dbReference type="InterPro" id="IPR036390">
    <property type="entry name" value="WH_DNA-bd_sf"/>
</dbReference>
<reference evidence="19" key="1">
    <citation type="submission" date="2025-08" db="UniProtKB">
        <authorList>
            <consortium name="Ensembl"/>
        </authorList>
    </citation>
    <scope>IDENTIFICATION</scope>
</reference>
<dbReference type="SUPFAM" id="SSF75632">
    <property type="entry name" value="Cullin homology domain"/>
    <property type="match status" value="1"/>
</dbReference>
<dbReference type="GO" id="GO:0005737">
    <property type="term" value="C:cytoplasm"/>
    <property type="evidence" value="ECO:0007669"/>
    <property type="project" value="UniProtKB-SubCell"/>
</dbReference>
<dbReference type="GO" id="GO:0006511">
    <property type="term" value="P:ubiquitin-dependent protein catabolic process"/>
    <property type="evidence" value="ECO:0007669"/>
    <property type="project" value="InterPro"/>
</dbReference>
<dbReference type="InterPro" id="IPR016158">
    <property type="entry name" value="Cullin_homology"/>
</dbReference>
<dbReference type="FunFam" id="1.20.1310.10:FF:000003">
    <property type="entry name" value="Cullin 4A"/>
    <property type="match status" value="1"/>
</dbReference>
<evidence type="ECO:0000256" key="2">
    <source>
        <dbReference type="ARBA" id="ARBA00004496"/>
    </source>
</evidence>
<feature type="domain" description="Cullin family profile" evidence="18">
    <location>
        <begin position="513"/>
        <end position="741"/>
    </location>
</feature>
<evidence type="ECO:0000256" key="10">
    <source>
        <dbReference type="ARBA" id="ARBA00022843"/>
    </source>
</evidence>
<comment type="pathway">
    <text evidence="3">Protein modification; protein ubiquitination.</text>
</comment>
<keyword evidence="8" id="KW-0227">DNA damage</keyword>
<dbReference type="Pfam" id="PF10557">
    <property type="entry name" value="Cullin_Nedd8"/>
    <property type="match status" value="1"/>
</dbReference>
<dbReference type="InterPro" id="IPR001373">
    <property type="entry name" value="Cullin_N"/>
</dbReference>
<dbReference type="Proteomes" id="UP000261500">
    <property type="component" value="Unplaced"/>
</dbReference>
<feature type="compositionally biased region" description="Low complexity" evidence="17">
    <location>
        <begin position="51"/>
        <end position="71"/>
    </location>
</feature>
<dbReference type="InterPro" id="IPR016159">
    <property type="entry name" value="Cullin_repeat-like_dom_sf"/>
</dbReference>
<dbReference type="CTD" id="8450"/>
<dbReference type="SMART" id="SM00884">
    <property type="entry name" value="Cullin_Nedd8"/>
    <property type="match status" value="1"/>
</dbReference>
<dbReference type="PANTHER" id="PTHR11932">
    <property type="entry name" value="CULLIN"/>
    <property type="match status" value="1"/>
</dbReference>
<dbReference type="GO" id="GO:0042254">
    <property type="term" value="P:ribosome biogenesis"/>
    <property type="evidence" value="ECO:0007669"/>
    <property type="project" value="UniProtKB-ARBA"/>
</dbReference>
<dbReference type="Pfam" id="PF26557">
    <property type="entry name" value="Cullin_AB"/>
    <property type="match status" value="1"/>
</dbReference>
<dbReference type="InterPro" id="IPR059120">
    <property type="entry name" value="Cullin-like_AB"/>
</dbReference>
<dbReference type="FunFam" id="1.20.1310.10:FF:000059">
    <property type="entry name" value="Cullin-4B"/>
    <property type="match status" value="1"/>
</dbReference>
<dbReference type="GO" id="GO:0016567">
    <property type="term" value="P:protein ubiquitination"/>
    <property type="evidence" value="ECO:0007669"/>
    <property type="project" value="UniProtKB-UniPathway"/>
</dbReference>
<dbReference type="Pfam" id="PF00888">
    <property type="entry name" value="Cullin"/>
    <property type="match status" value="1"/>
</dbReference>
<evidence type="ECO:0000256" key="15">
    <source>
        <dbReference type="PROSITE-ProRule" id="PRU00330"/>
    </source>
</evidence>
<sequence>MFPTGLSSPNPPPPPTQEARPAATDVKSDSGNITSPKKRKINGSERDDTSDTISSSPPKTLNSSSSSSSCSPTPPLHIQKKLRFEDSVDFIGLDVKMAEEAAAAAAAASCSNNKSKAMFLAGGVGGHHANGLTKTAGSGTFSSSKPGAAKKLVIKNFREKPKLPENYTQETWQKLKEAVEAIQNSTSIKYNLEELYQAVENLCSHKISAKLYKQLRTVCEDHIKAQIDQFREDALDSVLFLKKIDKCWQDHCRQMIMIRSIFLFLDRTYVLQNSMLPSIWDMGLELFRFYIISDLKVQSKTIDGILLLIERERNGEAIDRSLLRSLLSMLSDLQIYQDSFEQRFLEETNRLYAAEGQRLMQEREVPEYLHHVNKRLEEEADRVITYLDQSTQKPLIATMEKQLLGEHLTAILQKGLTHLLDENRIQDLSLLYQLFSRVRGGVQVLLQQWIEYIKAFGSTIVINPEKDKTMVQELLDFKDKVDHIIDICFLKNEKFVNAMKEAFETFINKRPNKPAELIAKHVDSKLRAGNKEATDEELEKMLDKIMIIFRFIYGKDVFEAFYKKDLAKRLLVGKSASVDAEKSMLSKLKHECGAAFTSKLEGMFKDMELSKDIMVQFKQYMQCQNIPGNIELTVNILTMGYWPTYVPMEVHLPPEMVRLQEIFKTFYLGKHSGRKLQWQSTLGHCVLKAEFKEGKKELQVSLFQTLVLLMFNEGEEFTLEEIKVATGIEDSELRRTLQSLACGKARVLTKIPKSKDVEDGDKFSCNDDFKHKLFRIKINQIQMKETVEEQASTTERVFQDRQYQIDAAIVRIMKMRKTLSHNLLMSEVYNQLKFPVKPADLKKRIESLIDRDYMERDKENSNQYNYVA</sequence>
<dbReference type="InterPro" id="IPR036317">
    <property type="entry name" value="Cullin_homology_sf"/>
</dbReference>
<evidence type="ECO:0000256" key="14">
    <source>
        <dbReference type="ARBA" id="ARBA00068305"/>
    </source>
</evidence>
<evidence type="ECO:0000256" key="9">
    <source>
        <dbReference type="ARBA" id="ARBA00022786"/>
    </source>
</evidence>
<name>A0A3B3UTP2_9TELE</name>
<dbReference type="GO" id="GO:0005634">
    <property type="term" value="C:nucleus"/>
    <property type="evidence" value="ECO:0007669"/>
    <property type="project" value="UniProtKB-SubCell"/>
</dbReference>
<dbReference type="SUPFAM" id="SSF46785">
    <property type="entry name" value="Winged helix' DNA-binding domain"/>
    <property type="match status" value="1"/>
</dbReference>
<keyword evidence="11" id="KW-0234">DNA repair</keyword>
<feature type="region of interest" description="Disordered" evidence="17">
    <location>
        <begin position="1"/>
        <end position="78"/>
    </location>
</feature>
<keyword evidence="5" id="KW-0963">Cytoplasm</keyword>
<evidence type="ECO:0000256" key="4">
    <source>
        <dbReference type="ARBA" id="ARBA00006019"/>
    </source>
</evidence>
<dbReference type="PROSITE" id="PS50069">
    <property type="entry name" value="CULLIN_2"/>
    <property type="match status" value="1"/>
</dbReference>
<keyword evidence="7" id="KW-0597">Phosphoprotein</keyword>
<dbReference type="UniPathway" id="UPA00143"/>
<evidence type="ECO:0000256" key="3">
    <source>
        <dbReference type="ARBA" id="ARBA00004906"/>
    </source>
</evidence>
<comment type="subcellular location">
    <subcellularLocation>
        <location evidence="2">Cytoplasm</location>
    </subcellularLocation>
    <subcellularLocation>
        <location evidence="1">Nucleus</location>
    </subcellularLocation>
</comment>
<keyword evidence="10" id="KW-0832">Ubl conjugation</keyword>
<dbReference type="FunFam" id="1.20.1310.10:FF:000008">
    <property type="entry name" value="Cullin 4B"/>
    <property type="match status" value="1"/>
</dbReference>
<dbReference type="GO" id="GO:0031465">
    <property type="term" value="C:Cul4B-RING E3 ubiquitin ligase complex"/>
    <property type="evidence" value="ECO:0007669"/>
    <property type="project" value="UniProtKB-ARBA"/>
</dbReference>
<dbReference type="GeneID" id="106945458"/>
<dbReference type="PROSITE" id="PS01256">
    <property type="entry name" value="CULLIN_1"/>
    <property type="match status" value="1"/>
</dbReference>
<dbReference type="FunFam" id="3.30.230.130:FF:000001">
    <property type="entry name" value="Cullin 4A"/>
    <property type="match status" value="1"/>
</dbReference>
<protein>
    <recommendedName>
        <fullName evidence="14">Cullin-4B</fullName>
    </recommendedName>
</protein>
<accession>A0A3B3UTP2</accession>
<proteinExistence type="inferred from homology"/>
<dbReference type="AlphaFoldDB" id="A0A3B3UTP2"/>
<dbReference type="STRING" id="48699.ENSPLAP00000016052"/>
<evidence type="ECO:0000256" key="5">
    <source>
        <dbReference type="ARBA" id="ARBA00022490"/>
    </source>
</evidence>
<dbReference type="SMART" id="SM00182">
    <property type="entry name" value="CULLIN"/>
    <property type="match status" value="1"/>
</dbReference>
<keyword evidence="20" id="KW-1185">Reference proteome</keyword>
<evidence type="ECO:0000256" key="12">
    <source>
        <dbReference type="ARBA" id="ARBA00023242"/>
    </source>
</evidence>
<evidence type="ECO:0000256" key="6">
    <source>
        <dbReference type="ARBA" id="ARBA00022499"/>
    </source>
</evidence>
<dbReference type="FunFam" id="1.20.1310.10:FF:000004">
    <property type="entry name" value="Cullin 4B"/>
    <property type="match status" value="1"/>
</dbReference>
<dbReference type="GO" id="GO:0006281">
    <property type="term" value="P:DNA repair"/>
    <property type="evidence" value="ECO:0007669"/>
    <property type="project" value="UniProtKB-KW"/>
</dbReference>
<dbReference type="Gene3D" id="3.30.230.130">
    <property type="entry name" value="Cullin, Chain C, Domain 2"/>
    <property type="match status" value="1"/>
</dbReference>
<evidence type="ECO:0000256" key="8">
    <source>
        <dbReference type="ARBA" id="ARBA00022763"/>
    </source>
</evidence>
<reference evidence="19" key="2">
    <citation type="submission" date="2025-09" db="UniProtKB">
        <authorList>
            <consortium name="Ensembl"/>
        </authorList>
    </citation>
    <scope>IDENTIFICATION</scope>
</reference>
<dbReference type="Gene3D" id="1.10.10.10">
    <property type="entry name" value="Winged helix-like DNA-binding domain superfamily/Winged helix DNA-binding domain"/>
    <property type="match status" value="1"/>
</dbReference>
<dbReference type="KEGG" id="plai:106945458"/>
<dbReference type="GO" id="GO:0031625">
    <property type="term" value="F:ubiquitin protein ligase binding"/>
    <property type="evidence" value="ECO:0007669"/>
    <property type="project" value="InterPro"/>
</dbReference>
<dbReference type="InterPro" id="IPR016157">
    <property type="entry name" value="Cullin_CS"/>
</dbReference>
<dbReference type="Ensembl" id="ENSPLAT00000024880.1">
    <property type="protein sequence ID" value="ENSPLAP00000016052.1"/>
    <property type="gene ID" value="ENSPLAG00000020141.1"/>
</dbReference>
<dbReference type="GO" id="GO:0031464">
    <property type="term" value="C:Cul4A-RING E3 ubiquitin ligase complex"/>
    <property type="evidence" value="ECO:0007669"/>
    <property type="project" value="UniProtKB-ARBA"/>
</dbReference>
<keyword evidence="9" id="KW-0833">Ubl conjugation pathway</keyword>
<evidence type="ECO:0000256" key="11">
    <source>
        <dbReference type="ARBA" id="ARBA00023204"/>
    </source>
</evidence>
<evidence type="ECO:0000256" key="13">
    <source>
        <dbReference type="ARBA" id="ARBA00023306"/>
    </source>
</evidence>
<evidence type="ECO:0000313" key="20">
    <source>
        <dbReference type="Proteomes" id="UP000261500"/>
    </source>
</evidence>
<dbReference type="OrthoDB" id="27073at2759"/>
<evidence type="ECO:0000256" key="7">
    <source>
        <dbReference type="ARBA" id="ARBA00022553"/>
    </source>
</evidence>
<dbReference type="SUPFAM" id="SSF74788">
    <property type="entry name" value="Cullin repeat-like"/>
    <property type="match status" value="1"/>
</dbReference>
<evidence type="ECO:0000256" key="17">
    <source>
        <dbReference type="SAM" id="MobiDB-lite"/>
    </source>
</evidence>
<dbReference type="Gene3D" id="1.20.1310.10">
    <property type="entry name" value="Cullin Repeats"/>
    <property type="match status" value="4"/>
</dbReference>
<dbReference type="InterPro" id="IPR045093">
    <property type="entry name" value="Cullin"/>
</dbReference>
<keyword evidence="13" id="KW-0131">Cell cycle</keyword>
<evidence type="ECO:0000313" key="19">
    <source>
        <dbReference type="Ensembl" id="ENSPLAP00000016052.1"/>
    </source>
</evidence>
<dbReference type="RefSeq" id="XP_014884640.1">
    <property type="nucleotide sequence ID" value="XM_015029154.1"/>
</dbReference>